<gene>
    <name evidence="1" type="ORF">EXE57_13665</name>
</gene>
<protein>
    <submittedName>
        <fullName evidence="1">Uncharacterized protein</fullName>
    </submittedName>
</protein>
<organism evidence="1 2">
    <name type="scientific">Nocardioides euryhalodurans</name>
    <dbReference type="NCBI Taxonomy" id="2518370"/>
    <lineage>
        <taxon>Bacteria</taxon>
        <taxon>Bacillati</taxon>
        <taxon>Actinomycetota</taxon>
        <taxon>Actinomycetes</taxon>
        <taxon>Propionibacteriales</taxon>
        <taxon>Nocardioidaceae</taxon>
        <taxon>Nocardioides</taxon>
    </lineage>
</organism>
<accession>A0A4P7GM46</accession>
<dbReference type="KEGG" id="noy:EXE57_13665"/>
<proteinExistence type="predicted"/>
<name>A0A4P7GM46_9ACTN</name>
<dbReference type="RefSeq" id="WP_135078375.1">
    <property type="nucleotide sequence ID" value="NZ_CP038267.1"/>
</dbReference>
<reference evidence="1 2" key="1">
    <citation type="submission" date="2019-03" db="EMBL/GenBank/DDBJ databases">
        <title>Three New Species of Nocardioides, Nocardioides euryhalodurans sp. nov., Nocardioides seonyuensis sp. nov. and Nocardioides eburneoflavus sp. nov., Iolated from Soil.</title>
        <authorList>
            <person name="Roh S.G."/>
            <person name="Lee C."/>
            <person name="Kim M.-K."/>
            <person name="Kim S.B."/>
        </authorList>
    </citation>
    <scope>NUCLEOTIDE SEQUENCE [LARGE SCALE GENOMIC DNA]</scope>
    <source>
        <strain evidence="1 2">MMS17-SY117</strain>
    </source>
</reference>
<sequence>MGTEAVPVDAAAPEVAALRDAARLRVSLVRTAGGGSDTWLAHVVEDVVLLEEVDAAGGSRCALARGEDLADLVVAAAVVPDAAPGTGAPPEPADRSLLVTVLLGRRGAGPPQRTSVRSGPEGTWLLPEARPVAPDAARTLLARRVAGYACQ</sequence>
<dbReference type="AlphaFoldDB" id="A0A4P7GM46"/>
<dbReference type="Proteomes" id="UP000294894">
    <property type="component" value="Chromosome"/>
</dbReference>
<evidence type="ECO:0000313" key="2">
    <source>
        <dbReference type="Proteomes" id="UP000294894"/>
    </source>
</evidence>
<evidence type="ECO:0000313" key="1">
    <source>
        <dbReference type="EMBL" id="QBR93196.1"/>
    </source>
</evidence>
<dbReference type="EMBL" id="CP038267">
    <property type="protein sequence ID" value="QBR93196.1"/>
    <property type="molecule type" value="Genomic_DNA"/>
</dbReference>
<keyword evidence="2" id="KW-1185">Reference proteome</keyword>